<dbReference type="Pfam" id="PF08742">
    <property type="entry name" value="C8"/>
    <property type="match status" value="1"/>
</dbReference>
<dbReference type="PROSITE" id="PS51233">
    <property type="entry name" value="VWFD"/>
    <property type="match status" value="1"/>
</dbReference>
<feature type="region of interest" description="Disordered" evidence="7">
    <location>
        <begin position="857"/>
        <end position="884"/>
    </location>
</feature>
<dbReference type="PROSITE" id="PS01185">
    <property type="entry name" value="CTCK_1"/>
    <property type="match status" value="1"/>
</dbReference>
<evidence type="ECO:0000313" key="11">
    <source>
        <dbReference type="Proteomes" id="UP000694404"/>
    </source>
</evidence>
<feature type="compositionally biased region" description="Low complexity" evidence="7">
    <location>
        <begin position="857"/>
        <end position="872"/>
    </location>
</feature>
<evidence type="ECO:0000313" key="10">
    <source>
        <dbReference type="Ensembl" id="ENSCABP00000031526.1"/>
    </source>
</evidence>
<evidence type="ECO:0000256" key="7">
    <source>
        <dbReference type="SAM" id="MobiDB-lite"/>
    </source>
</evidence>
<feature type="domain" description="CTCK" evidence="8">
    <location>
        <begin position="752"/>
        <end position="853"/>
    </location>
</feature>
<protein>
    <submittedName>
        <fullName evidence="10">Uncharacterized protein</fullName>
    </submittedName>
</protein>
<keyword evidence="5" id="KW-0325">Glycoprotein</keyword>
<dbReference type="PROSITE" id="PS01225">
    <property type="entry name" value="CTCK_2"/>
    <property type="match status" value="1"/>
</dbReference>
<dbReference type="Ensembl" id="ENSCABT00000034555.1">
    <property type="protein sequence ID" value="ENSCABP00000031526.1"/>
    <property type="gene ID" value="ENSCABG00000023014.1"/>
</dbReference>
<dbReference type="GO" id="GO:0005576">
    <property type="term" value="C:extracellular region"/>
    <property type="evidence" value="ECO:0007669"/>
    <property type="project" value="UniProtKB-SubCell"/>
</dbReference>
<evidence type="ECO:0000256" key="6">
    <source>
        <dbReference type="PROSITE-ProRule" id="PRU00039"/>
    </source>
</evidence>
<dbReference type="Proteomes" id="UP000694404">
    <property type="component" value="Unplaced"/>
</dbReference>
<comment type="caution">
    <text evidence="6">Lacks conserved residue(s) required for the propagation of feature annotation.</text>
</comment>
<evidence type="ECO:0000256" key="3">
    <source>
        <dbReference type="ARBA" id="ARBA00022729"/>
    </source>
</evidence>
<dbReference type="InterPro" id="IPR014853">
    <property type="entry name" value="VWF/SSPO/ZAN-like_Cys-rich_dom"/>
</dbReference>
<accession>A0A8C0JG30</accession>
<feature type="domain" description="VWFD" evidence="9">
    <location>
        <begin position="331"/>
        <end position="515"/>
    </location>
</feature>
<evidence type="ECO:0000256" key="2">
    <source>
        <dbReference type="ARBA" id="ARBA00022525"/>
    </source>
</evidence>
<dbReference type="InterPro" id="IPR006207">
    <property type="entry name" value="Cys_knot_C"/>
</dbReference>
<organism evidence="10 11">
    <name type="scientific">Chelonoidis abingdonii</name>
    <name type="common">Abingdon island giant tortoise</name>
    <name type="synonym">Testudo abingdonii</name>
    <dbReference type="NCBI Taxonomy" id="106734"/>
    <lineage>
        <taxon>Eukaryota</taxon>
        <taxon>Metazoa</taxon>
        <taxon>Chordata</taxon>
        <taxon>Craniata</taxon>
        <taxon>Vertebrata</taxon>
        <taxon>Euteleostomi</taxon>
        <taxon>Archelosauria</taxon>
        <taxon>Testudinata</taxon>
        <taxon>Testudines</taxon>
        <taxon>Cryptodira</taxon>
        <taxon>Durocryptodira</taxon>
        <taxon>Testudinoidea</taxon>
        <taxon>Testudinidae</taxon>
        <taxon>Chelonoidis</taxon>
    </lineage>
</organism>
<dbReference type="InterPro" id="IPR025155">
    <property type="entry name" value="WxxW_domain"/>
</dbReference>
<sequence length="884" mass="97760">MTTRQTTTTIPTTTPITATPILDTFTTTTTSPTNTQTTTTDTTTTGSTTLPTTEIPTTSPIPTTPRTTTSSTTKCQPTCTWSKWFDVDFPSSGPKEGDMETYNNIRAAGEIICAKPANIECRAENHPDISIDEVGQIVQCDVNLGLVCKNEDQIGKFKMCFNYQIRVLCCQENINCPETTSLLPTTPTRVTTPITARTQTGTTEVTMTTTHCFCEMIYNETDKDGCNFYAICSKNCSVERFKGQCKSTTPATTTTPTPTTSTSIPTMTPTATTGETWKISNCTTATCEGNNKVVIQKVKCPPVKNITCANGYPPVKVFSEDGCCYHYECECVCSGWGDPHYITFDGIYYTFLDNCTYTLVKQITPKYDNFRVDIDNYFCNAEDGLSCPQSIIVYYKYTVVVLTRELYNGVMANKIIFNKTVVNPGFQKDGISIYTLGINMVVEIPEIGATITFSGLIFSVKLPFSKFGNNTEGQCGTCTNTKTDDCRLPSGKIIPSCTQMAPHWKVDDGKKQYCVGTPTPGPSIPTPAPSCPPTALCKIILSEVFEECHKVIPPQDFYKGCVFDACHMTNTSMQCSGLEIYATLCATRGVCVDWRGETKGKCRKYCGINKYMDTCTLTYASFHSRAVQHNSTGLTEGCFCPEGKFLFNANSGVCVSDCHQWKSNCQDCVCDQYTFTVQCTKRPCKPLPPVSCDDPGFVPVQSLTREDPCCGQTECRKNPLSSSIFLLIFYNCYLQAGEVWHEPGNNCTFYKCEQIEDQFIPVTVRKVCPPVYPENCNPVSTTKYSSNSHVCCLGKDRQKQYSPEANVMQHKCKCCQEVKTSKRQVTLSCPDGSTTDYSYIHVEQCDCAGTECIPQTTPTTPLQEQEQQQQEQIPAKQAVSKSEK</sequence>
<keyword evidence="4" id="KW-1015">Disulfide bond</keyword>
<dbReference type="InterPro" id="IPR050780">
    <property type="entry name" value="Mucin_vWF_Thrombospondin_sf"/>
</dbReference>
<dbReference type="SMART" id="SM00041">
    <property type="entry name" value="CT"/>
    <property type="match status" value="1"/>
</dbReference>
<evidence type="ECO:0000256" key="1">
    <source>
        <dbReference type="ARBA" id="ARBA00004613"/>
    </source>
</evidence>
<dbReference type="PANTHER" id="PTHR11339:SF384">
    <property type="entry name" value="MUCIN-2"/>
    <property type="match status" value="1"/>
</dbReference>
<dbReference type="InterPro" id="IPR001846">
    <property type="entry name" value="VWF_type-D"/>
</dbReference>
<evidence type="ECO:0000259" key="9">
    <source>
        <dbReference type="PROSITE" id="PS51233"/>
    </source>
</evidence>
<feature type="region of interest" description="Disordered" evidence="7">
    <location>
        <begin position="247"/>
        <end position="268"/>
    </location>
</feature>
<evidence type="ECO:0000259" key="8">
    <source>
        <dbReference type="PROSITE" id="PS01225"/>
    </source>
</evidence>
<keyword evidence="2" id="KW-0964">Secreted</keyword>
<name>A0A8C0JG30_CHEAB</name>
<dbReference type="SMART" id="SM00216">
    <property type="entry name" value="VWD"/>
    <property type="match status" value="1"/>
</dbReference>
<dbReference type="GeneTree" id="ENSGT00940000156076"/>
<dbReference type="Pfam" id="PF13330">
    <property type="entry name" value="Mucin2_WxxW"/>
    <property type="match status" value="1"/>
</dbReference>
<dbReference type="SMART" id="SM00832">
    <property type="entry name" value="C8"/>
    <property type="match status" value="1"/>
</dbReference>
<proteinExistence type="predicted"/>
<comment type="subcellular location">
    <subcellularLocation>
        <location evidence="1">Secreted</location>
    </subcellularLocation>
</comment>
<keyword evidence="3" id="KW-0732">Signal</keyword>
<keyword evidence="11" id="KW-1185">Reference proteome</keyword>
<feature type="region of interest" description="Disordered" evidence="7">
    <location>
        <begin position="24"/>
        <end position="72"/>
    </location>
</feature>
<dbReference type="Pfam" id="PF00094">
    <property type="entry name" value="VWD"/>
    <property type="match status" value="1"/>
</dbReference>
<dbReference type="OMA" id="ITNGTCC"/>
<evidence type="ECO:0000256" key="5">
    <source>
        <dbReference type="ARBA" id="ARBA00023180"/>
    </source>
</evidence>
<evidence type="ECO:0000256" key="4">
    <source>
        <dbReference type="ARBA" id="ARBA00023157"/>
    </source>
</evidence>
<dbReference type="PANTHER" id="PTHR11339">
    <property type="entry name" value="EXTRACELLULAR MATRIX GLYCOPROTEIN RELATED"/>
    <property type="match status" value="1"/>
</dbReference>
<reference evidence="10" key="2">
    <citation type="submission" date="2025-09" db="UniProtKB">
        <authorList>
            <consortium name="Ensembl"/>
        </authorList>
    </citation>
    <scope>IDENTIFICATION</scope>
</reference>
<reference evidence="10" key="1">
    <citation type="submission" date="2025-08" db="UniProtKB">
        <authorList>
            <consortium name="Ensembl"/>
        </authorList>
    </citation>
    <scope>IDENTIFICATION</scope>
</reference>
<dbReference type="AlphaFoldDB" id="A0A8C0JG30"/>